<dbReference type="Pfam" id="PF01420">
    <property type="entry name" value="Methylase_S"/>
    <property type="match status" value="1"/>
</dbReference>
<evidence type="ECO:0000256" key="3">
    <source>
        <dbReference type="ARBA" id="ARBA00023125"/>
    </source>
</evidence>
<evidence type="ECO:0000259" key="4">
    <source>
        <dbReference type="Pfam" id="PF01420"/>
    </source>
</evidence>
<dbReference type="PANTHER" id="PTHR43140:SF1">
    <property type="entry name" value="TYPE I RESTRICTION ENZYME ECOKI SPECIFICITY SUBUNIT"/>
    <property type="match status" value="1"/>
</dbReference>
<keyword evidence="6" id="KW-1185">Reference proteome</keyword>
<evidence type="ECO:0000256" key="1">
    <source>
        <dbReference type="ARBA" id="ARBA00010923"/>
    </source>
</evidence>
<dbReference type="GO" id="GO:0003677">
    <property type="term" value="F:DNA binding"/>
    <property type="evidence" value="ECO:0007669"/>
    <property type="project" value="UniProtKB-KW"/>
</dbReference>
<evidence type="ECO:0000313" key="5">
    <source>
        <dbReference type="EMBL" id="KXA88844.1"/>
    </source>
</evidence>
<name>A0A133U3T8_9EURY</name>
<proteinExistence type="inferred from homology"/>
<comment type="caution">
    <text evidence="5">The sequence shown here is derived from an EMBL/GenBank/DDBJ whole genome shotgun (WGS) entry which is preliminary data.</text>
</comment>
<dbReference type="Proteomes" id="UP000070184">
    <property type="component" value="Unassembled WGS sequence"/>
</dbReference>
<sequence>MLTPRRVLRPRKDHISSKYLYYFLHSEFFITHTIANSYGAKIPRTSWNKLASYHFCFPDLHEQQAIVNFLDKETSKIDELLEKKEDLIDFLEEKKEFIPIFTIRV</sequence>
<evidence type="ECO:0000313" key="6">
    <source>
        <dbReference type="Proteomes" id="UP000070184"/>
    </source>
</evidence>
<dbReference type="SUPFAM" id="SSF116734">
    <property type="entry name" value="DNA methylase specificity domain"/>
    <property type="match status" value="1"/>
</dbReference>
<keyword evidence="3" id="KW-0238">DNA-binding</keyword>
<dbReference type="InterPro" id="IPR051212">
    <property type="entry name" value="Type-I_RE_S_subunit"/>
</dbReference>
<dbReference type="Gene3D" id="3.90.220.20">
    <property type="entry name" value="DNA methylase specificity domains"/>
    <property type="match status" value="1"/>
</dbReference>
<gene>
    <name evidence="5" type="ORF">AKJ61_04095</name>
</gene>
<comment type="similarity">
    <text evidence="1">Belongs to the type-I restriction system S methylase family.</text>
</comment>
<dbReference type="PANTHER" id="PTHR43140">
    <property type="entry name" value="TYPE-1 RESTRICTION ENZYME ECOKI SPECIFICITY PROTEIN"/>
    <property type="match status" value="1"/>
</dbReference>
<reference evidence="5 6" key="1">
    <citation type="journal article" date="2016" name="Sci. Rep.">
        <title>Metabolic traits of an uncultured archaeal lineage -MSBL1- from brine pools of the Red Sea.</title>
        <authorList>
            <person name="Mwirichia R."/>
            <person name="Alam I."/>
            <person name="Rashid M."/>
            <person name="Vinu M."/>
            <person name="Ba-Alawi W."/>
            <person name="Anthony Kamau A."/>
            <person name="Kamanda Ngugi D."/>
            <person name="Goker M."/>
            <person name="Klenk H.P."/>
            <person name="Bajic V."/>
            <person name="Stingl U."/>
        </authorList>
    </citation>
    <scope>NUCLEOTIDE SEQUENCE [LARGE SCALE GENOMIC DNA]</scope>
    <source>
        <strain evidence="5">SCGC-AAA259B11</strain>
    </source>
</reference>
<dbReference type="InterPro" id="IPR044946">
    <property type="entry name" value="Restrct_endonuc_typeI_TRD_sf"/>
</dbReference>
<dbReference type="InterPro" id="IPR000055">
    <property type="entry name" value="Restrct_endonuc_typeI_TRD"/>
</dbReference>
<dbReference type="AlphaFoldDB" id="A0A133U3T8"/>
<accession>A0A133U3T8</accession>
<dbReference type="GO" id="GO:0009307">
    <property type="term" value="P:DNA restriction-modification system"/>
    <property type="evidence" value="ECO:0007669"/>
    <property type="project" value="UniProtKB-KW"/>
</dbReference>
<organism evidence="5 6">
    <name type="scientific">candidate division MSBL1 archaeon SCGC-AAA259B11</name>
    <dbReference type="NCBI Taxonomy" id="1698260"/>
    <lineage>
        <taxon>Archaea</taxon>
        <taxon>Methanobacteriati</taxon>
        <taxon>Methanobacteriota</taxon>
        <taxon>candidate division MSBL1</taxon>
    </lineage>
</organism>
<evidence type="ECO:0000256" key="2">
    <source>
        <dbReference type="ARBA" id="ARBA00022747"/>
    </source>
</evidence>
<dbReference type="EMBL" id="LHXK01000075">
    <property type="protein sequence ID" value="KXA88844.1"/>
    <property type="molecule type" value="Genomic_DNA"/>
</dbReference>
<keyword evidence="2" id="KW-0680">Restriction system</keyword>
<protein>
    <recommendedName>
        <fullName evidence="4">Type I restriction modification DNA specificity domain-containing protein</fullName>
    </recommendedName>
</protein>
<feature type="domain" description="Type I restriction modification DNA specificity" evidence="4">
    <location>
        <begin position="6"/>
        <end position="86"/>
    </location>
</feature>